<feature type="region of interest" description="Disordered" evidence="3">
    <location>
        <begin position="60"/>
        <end position="81"/>
    </location>
</feature>
<feature type="region of interest" description="Disordered" evidence="3">
    <location>
        <begin position="647"/>
        <end position="672"/>
    </location>
</feature>
<feature type="compositionally biased region" description="Gly residues" evidence="3">
    <location>
        <begin position="499"/>
        <end position="509"/>
    </location>
</feature>
<feature type="domain" description="KANL2-like probable zinc-finger" evidence="4">
    <location>
        <begin position="807"/>
        <end position="867"/>
    </location>
</feature>
<evidence type="ECO:0000256" key="3">
    <source>
        <dbReference type="SAM" id="MobiDB-lite"/>
    </source>
</evidence>
<feature type="region of interest" description="Disordered" evidence="3">
    <location>
        <begin position="174"/>
        <end position="195"/>
    </location>
</feature>
<feature type="compositionally biased region" description="Low complexity" evidence="3">
    <location>
        <begin position="186"/>
        <end position="195"/>
    </location>
</feature>
<evidence type="ECO:0000313" key="5">
    <source>
        <dbReference type="EMBL" id="KRK03830.1"/>
    </source>
</evidence>
<reference evidence="5 6" key="1">
    <citation type="journal article" date="2007" name="Nature">
        <title>Evolution of genes and genomes on the Drosophila phylogeny.</title>
        <authorList>
            <consortium name="Drosophila 12 Genomes Consortium"/>
            <person name="Clark A.G."/>
            <person name="Eisen M.B."/>
            <person name="Smith D.R."/>
            <person name="Bergman C.M."/>
            <person name="Oliver B."/>
            <person name="Markow T.A."/>
            <person name="Kaufman T.C."/>
            <person name="Kellis M."/>
            <person name="Gelbart W."/>
            <person name="Iyer V.N."/>
            <person name="Pollard D.A."/>
            <person name="Sackton T.B."/>
            <person name="Larracuente A.M."/>
            <person name="Singh N.D."/>
            <person name="Abad J.P."/>
            <person name="Abt D.N."/>
            <person name="Adryan B."/>
            <person name="Aguade M."/>
            <person name="Akashi H."/>
            <person name="Anderson W.W."/>
            <person name="Aquadro C.F."/>
            <person name="Ardell D.H."/>
            <person name="Arguello R."/>
            <person name="Artieri C.G."/>
            <person name="Barbash D.A."/>
            <person name="Barker D."/>
            <person name="Barsanti P."/>
            <person name="Batterham P."/>
            <person name="Batzoglou S."/>
            <person name="Begun D."/>
            <person name="Bhutkar A."/>
            <person name="Blanco E."/>
            <person name="Bosak S.A."/>
            <person name="Bradley R.K."/>
            <person name="Brand A.D."/>
            <person name="Brent M.R."/>
            <person name="Brooks A.N."/>
            <person name="Brown R.H."/>
            <person name="Butlin R.K."/>
            <person name="Caggese C."/>
            <person name="Calvi B.R."/>
            <person name="Bernardo de Carvalho A."/>
            <person name="Caspi A."/>
            <person name="Castrezana S."/>
            <person name="Celniker S.E."/>
            <person name="Chang J.L."/>
            <person name="Chapple C."/>
            <person name="Chatterji S."/>
            <person name="Chinwalla A."/>
            <person name="Civetta A."/>
            <person name="Clifton S.W."/>
            <person name="Comeron J.M."/>
            <person name="Costello J.C."/>
            <person name="Coyne J.A."/>
            <person name="Daub J."/>
            <person name="David R.G."/>
            <person name="Delcher A.L."/>
            <person name="Delehaunty K."/>
            <person name="Do C.B."/>
            <person name="Ebling H."/>
            <person name="Edwards K."/>
            <person name="Eickbush T."/>
            <person name="Evans J.D."/>
            <person name="Filipski A."/>
            <person name="Findeiss S."/>
            <person name="Freyhult E."/>
            <person name="Fulton L."/>
            <person name="Fulton R."/>
            <person name="Garcia A.C."/>
            <person name="Gardiner A."/>
            <person name="Garfield D.A."/>
            <person name="Garvin B.E."/>
            <person name="Gibson G."/>
            <person name="Gilbert D."/>
            <person name="Gnerre S."/>
            <person name="Godfrey J."/>
            <person name="Good R."/>
            <person name="Gotea V."/>
            <person name="Gravely B."/>
            <person name="Greenberg A.J."/>
            <person name="Griffiths-Jones S."/>
            <person name="Gross S."/>
            <person name="Guigo R."/>
            <person name="Gustafson E.A."/>
            <person name="Haerty W."/>
            <person name="Hahn M.W."/>
            <person name="Halligan D.L."/>
            <person name="Halpern A.L."/>
            <person name="Halter G.M."/>
            <person name="Han M.V."/>
            <person name="Heger A."/>
            <person name="Hillier L."/>
            <person name="Hinrichs A.S."/>
            <person name="Holmes I."/>
            <person name="Hoskins R.A."/>
            <person name="Hubisz M.J."/>
            <person name="Hultmark D."/>
            <person name="Huntley M.A."/>
            <person name="Jaffe D.B."/>
            <person name="Jagadeeshan S."/>
            <person name="Jeck W.R."/>
            <person name="Johnson J."/>
            <person name="Jones C.D."/>
            <person name="Jordan W.C."/>
            <person name="Karpen G.H."/>
            <person name="Kataoka E."/>
            <person name="Keightley P.D."/>
            <person name="Kheradpour P."/>
            <person name="Kirkness E.F."/>
            <person name="Koerich L.B."/>
            <person name="Kristiansen K."/>
            <person name="Kudrna D."/>
            <person name="Kulathinal R.J."/>
            <person name="Kumar S."/>
            <person name="Kwok R."/>
            <person name="Lander E."/>
            <person name="Langley C.H."/>
            <person name="Lapoint R."/>
            <person name="Lazzaro B.P."/>
            <person name="Lee S.J."/>
            <person name="Levesque L."/>
            <person name="Li R."/>
            <person name="Lin C.F."/>
            <person name="Lin M.F."/>
            <person name="Lindblad-Toh K."/>
            <person name="Llopart A."/>
            <person name="Long M."/>
            <person name="Low L."/>
            <person name="Lozovsky E."/>
            <person name="Lu J."/>
            <person name="Luo M."/>
            <person name="Machado C.A."/>
            <person name="Makalowski W."/>
            <person name="Marzo M."/>
            <person name="Matsuda M."/>
            <person name="Matzkin L."/>
            <person name="McAllister B."/>
            <person name="McBride C.S."/>
            <person name="McKernan B."/>
            <person name="McKernan K."/>
            <person name="Mendez-Lago M."/>
            <person name="Minx P."/>
            <person name="Mollenhauer M.U."/>
            <person name="Montooth K."/>
            <person name="Mount S.M."/>
            <person name="Mu X."/>
            <person name="Myers E."/>
            <person name="Negre B."/>
            <person name="Newfeld S."/>
            <person name="Nielsen R."/>
            <person name="Noor M.A."/>
            <person name="O'Grady P."/>
            <person name="Pachter L."/>
            <person name="Papaceit M."/>
            <person name="Parisi M.J."/>
            <person name="Parisi M."/>
            <person name="Parts L."/>
            <person name="Pedersen J.S."/>
            <person name="Pesole G."/>
            <person name="Phillippy A.M."/>
            <person name="Ponting C.P."/>
            <person name="Pop M."/>
            <person name="Porcelli D."/>
            <person name="Powell J.R."/>
            <person name="Prohaska S."/>
            <person name="Pruitt K."/>
            <person name="Puig M."/>
            <person name="Quesneville H."/>
            <person name="Ram K.R."/>
            <person name="Rand D."/>
            <person name="Rasmussen M.D."/>
            <person name="Reed L.K."/>
            <person name="Reenan R."/>
            <person name="Reily A."/>
            <person name="Remington K.A."/>
            <person name="Rieger T.T."/>
            <person name="Ritchie M.G."/>
            <person name="Robin C."/>
            <person name="Rogers Y.H."/>
            <person name="Rohde C."/>
            <person name="Rozas J."/>
            <person name="Rubenfield M.J."/>
            <person name="Ruiz A."/>
            <person name="Russo S."/>
            <person name="Salzberg S.L."/>
            <person name="Sanchez-Gracia A."/>
            <person name="Saranga D.J."/>
            <person name="Sato H."/>
            <person name="Schaeffer S.W."/>
            <person name="Schatz M.C."/>
            <person name="Schlenke T."/>
            <person name="Schwartz R."/>
            <person name="Segarra C."/>
            <person name="Singh R.S."/>
            <person name="Sirot L."/>
            <person name="Sirota M."/>
            <person name="Sisneros N.B."/>
            <person name="Smith C.D."/>
            <person name="Smith T.F."/>
            <person name="Spieth J."/>
            <person name="Stage D.E."/>
            <person name="Stark A."/>
            <person name="Stephan W."/>
            <person name="Strausberg R.L."/>
            <person name="Strempel S."/>
            <person name="Sturgill D."/>
            <person name="Sutton G."/>
            <person name="Sutton G.G."/>
            <person name="Tao W."/>
            <person name="Teichmann S."/>
            <person name="Tobari Y.N."/>
            <person name="Tomimura Y."/>
            <person name="Tsolas J.M."/>
            <person name="Valente V.L."/>
            <person name="Venter E."/>
            <person name="Venter J.C."/>
            <person name="Vicario S."/>
            <person name="Vieira F.G."/>
            <person name="Vilella A.J."/>
            <person name="Villasante A."/>
            <person name="Walenz B."/>
            <person name="Wang J."/>
            <person name="Wasserman M."/>
            <person name="Watts T."/>
            <person name="Wilson D."/>
            <person name="Wilson R.K."/>
            <person name="Wing R.A."/>
            <person name="Wolfner M.F."/>
            <person name="Wong A."/>
            <person name="Wong G.K."/>
            <person name="Wu C.I."/>
            <person name="Wu G."/>
            <person name="Yamamoto D."/>
            <person name="Yang H.P."/>
            <person name="Yang S.P."/>
            <person name="Yorke J.A."/>
            <person name="Yoshida K."/>
            <person name="Zdobnov E."/>
            <person name="Zhang P."/>
            <person name="Zhang Y."/>
            <person name="Zimin A.V."/>
            <person name="Baldwin J."/>
            <person name="Abdouelleil A."/>
            <person name="Abdulkadir J."/>
            <person name="Abebe A."/>
            <person name="Abera B."/>
            <person name="Abreu J."/>
            <person name="Acer S.C."/>
            <person name="Aftuck L."/>
            <person name="Alexander A."/>
            <person name="An P."/>
            <person name="Anderson E."/>
            <person name="Anderson S."/>
            <person name="Arachi H."/>
            <person name="Azer M."/>
            <person name="Bachantsang P."/>
            <person name="Barry A."/>
            <person name="Bayul T."/>
            <person name="Berlin A."/>
            <person name="Bessette D."/>
            <person name="Bloom T."/>
            <person name="Blye J."/>
            <person name="Boguslavskiy L."/>
            <person name="Bonnet C."/>
            <person name="Boukhgalter B."/>
            <person name="Bourzgui I."/>
            <person name="Brown A."/>
            <person name="Cahill P."/>
            <person name="Channer S."/>
            <person name="Cheshatsang Y."/>
            <person name="Chuda L."/>
            <person name="Citroen M."/>
            <person name="Collymore A."/>
            <person name="Cooke P."/>
            <person name="Costello M."/>
            <person name="D'Aco K."/>
            <person name="Daza R."/>
            <person name="De Haan G."/>
            <person name="DeGray S."/>
            <person name="DeMaso C."/>
            <person name="Dhargay N."/>
            <person name="Dooley K."/>
            <person name="Dooley E."/>
            <person name="Doricent M."/>
            <person name="Dorje P."/>
            <person name="Dorjee K."/>
            <person name="Dupes A."/>
            <person name="Elong R."/>
            <person name="Falk J."/>
            <person name="Farina A."/>
            <person name="Faro S."/>
            <person name="Ferguson D."/>
            <person name="Fisher S."/>
            <person name="Foley C.D."/>
            <person name="Franke A."/>
            <person name="Friedrich D."/>
            <person name="Gadbois L."/>
            <person name="Gearin G."/>
            <person name="Gearin C.R."/>
            <person name="Giannoukos G."/>
            <person name="Goode T."/>
            <person name="Graham J."/>
            <person name="Grandbois E."/>
            <person name="Grewal S."/>
            <person name="Gyaltsen K."/>
            <person name="Hafez N."/>
            <person name="Hagos B."/>
            <person name="Hall J."/>
            <person name="Henson C."/>
            <person name="Hollinger A."/>
            <person name="Honan T."/>
            <person name="Huard M.D."/>
            <person name="Hughes L."/>
            <person name="Hurhula B."/>
            <person name="Husby M.E."/>
            <person name="Kamat A."/>
            <person name="Kanga B."/>
            <person name="Kashin S."/>
            <person name="Khazanovich D."/>
            <person name="Kisner P."/>
            <person name="Lance K."/>
            <person name="Lara M."/>
            <person name="Lee W."/>
            <person name="Lennon N."/>
            <person name="Letendre F."/>
            <person name="LeVine R."/>
            <person name="Lipovsky A."/>
            <person name="Liu X."/>
            <person name="Liu J."/>
            <person name="Liu S."/>
            <person name="Lokyitsang T."/>
            <person name="Lokyitsang Y."/>
            <person name="Lubonja R."/>
            <person name="Lui A."/>
            <person name="MacDonald P."/>
            <person name="Magnisalis V."/>
            <person name="Maru K."/>
            <person name="Matthews C."/>
            <person name="McCusker W."/>
            <person name="McDonough S."/>
            <person name="Mehta T."/>
            <person name="Meldrim J."/>
            <person name="Meneus L."/>
            <person name="Mihai O."/>
            <person name="Mihalev A."/>
            <person name="Mihova T."/>
            <person name="Mittelman R."/>
            <person name="Mlenga V."/>
            <person name="Montmayeur A."/>
            <person name="Mulrain L."/>
            <person name="Navidi A."/>
            <person name="Naylor J."/>
            <person name="Negash T."/>
            <person name="Nguyen T."/>
            <person name="Nguyen N."/>
            <person name="Nicol R."/>
            <person name="Norbu C."/>
            <person name="Norbu N."/>
            <person name="Novod N."/>
            <person name="O'Neill B."/>
            <person name="Osman S."/>
            <person name="Markiewicz E."/>
            <person name="Oyono O.L."/>
            <person name="Patti C."/>
            <person name="Phunkhang P."/>
            <person name="Pierre F."/>
            <person name="Priest M."/>
            <person name="Raghuraman S."/>
            <person name="Rege F."/>
            <person name="Reyes R."/>
            <person name="Rise C."/>
            <person name="Rogov P."/>
            <person name="Ross K."/>
            <person name="Ryan E."/>
            <person name="Settipalli S."/>
            <person name="Shea T."/>
            <person name="Sherpa N."/>
            <person name="Shi L."/>
            <person name="Shih D."/>
            <person name="Sparrow T."/>
            <person name="Spaulding J."/>
            <person name="Stalker J."/>
            <person name="Stange-Thomann N."/>
            <person name="Stavropoulos S."/>
            <person name="Stone C."/>
            <person name="Strader C."/>
            <person name="Tesfaye S."/>
            <person name="Thomson T."/>
            <person name="Thoulutsang Y."/>
            <person name="Thoulutsang D."/>
            <person name="Topham K."/>
            <person name="Topping I."/>
            <person name="Tsamla T."/>
            <person name="Vassiliev H."/>
            <person name="Vo A."/>
            <person name="Wangchuk T."/>
            <person name="Wangdi T."/>
            <person name="Weiand M."/>
            <person name="Wilkinson J."/>
            <person name="Wilson A."/>
            <person name="Yadav S."/>
            <person name="Young G."/>
            <person name="Yu Q."/>
            <person name="Zembek L."/>
            <person name="Zhong D."/>
            <person name="Zimmer A."/>
            <person name="Zwirko Z."/>
            <person name="Jaffe D.B."/>
            <person name="Alvarez P."/>
            <person name="Brockman W."/>
            <person name="Butler J."/>
            <person name="Chin C."/>
            <person name="Gnerre S."/>
            <person name="Grabherr M."/>
            <person name="Kleber M."/>
            <person name="Mauceli E."/>
            <person name="MacCallum I."/>
        </authorList>
    </citation>
    <scope>NUCLEOTIDE SEQUENCE [LARGE SCALE GENOMIC DNA]</scope>
    <source>
        <strain evidence="6">Tai18E2 / Tucson 14021-0261.01</strain>
    </source>
</reference>
<proteinExistence type="predicted"/>
<sequence length="1296" mass="137576">MLYFVFPHIQFYSATLLISKNMTTLFVGRVLKQQKPSTLRGATLTFESSSDGQVTRVNKRATRTAARAAGTEKTGNNSGNGFTLDMSCQQASRFHSATATATLAKSTATRRIATAAAAATATAIAAATAAAAAATLTPVESIAGKTTSEDTDPYAFTETVAVTPPILFNAQKSRARLTDSNRGSNKRQTAATAAANRKANLVAQLSVTAAAKAQASLASNNTTTTTTNFHHVTQSQRQSPALQLQLQLPLQSQSQSQASPKRATNVCIVRPQQQQLEKIATSESCQSAAAPPPLYAHTPSLWQTPLLIDNGQKQQLLQQQQQHQHQQPQHQQEQSVAIALVSPPTSPASLPSPTLPPATAAVTAMVAPISVSPKGGLPLPPSKFHHTTLAQHLQKVECLKKKKSLPLACQNNNNNSKLQNNNNVVDSHMKPVVQGTNYNQTQPPPLMVFNTGTVAVPAQTPQTAAPQKHSTGNSVDDSDLNEIPVNVIFRKPQEAGGAAKTGGAGGAGGLSASVSGTLQTRPAEVKLVTPLTPPSPPEMSAPPLLAQMQPPQIPTSCVPALATSFKVTSPAVLSPKVVSAPPSSSSPKLLCPTAPASTNSLQIAPKAVPATTTSSAPALAKKSEQMSSKVANLNASNHQAPIASKGVRNGITNNINNRNSNTVAKKPTSMPPPKEPIALAANKLADSEHRQRRRKNASACKRSLDTLSENESFLVDSPYCLQQHWLHSGFKDKAHDTPLSQSNRREERIAVRKGALRRQALQLLSTRSLQELPMRAAKQRLQCVQNMLIKYQDHAGQQQGIGIGNRCLVTSCKQPTLSMAAHCERHIVNNSTQQLFQPCVAWRMDGTACQAPVFDVLHTLALCKVHSHLRSGMDGARPASKQPPVSLPVAEVATLCVPVKQQRKRKANTNPVARPQKRGRKPANEPIANQISSQIGKLISATGMQRKSSTTSLESIASNSHSSATSHSQPPYKPENVSAAVPAAQNLPQQSIPPALAPLSTDFQPKHQQHEPLLVPKLEVDSLFKFDADQQQNQQQQSSLDPSLLSLDIANIKAEEISQIVAQLAAAGGDLQNPNNNNNISIHNNNSVHFNNNNNMNYSNNNNNSFPSFNTAFGNAIGQPTNTITHNGQAVPAVLANTADLLGQDMFGICENSSAYASSEDTGLGGLSESELIGANDADDIALNGAHLLEEHDLVNVFDTLSDDAFNELFQSVQQAECEAMDRALDRALQQTMGGSADSAFLNDFLDVGDDLLADAVMHSPNTSGIDAPPLFGDSSSGGGNSSSNGASDIRGLVQT</sequence>
<dbReference type="KEGG" id="dya:Dyak_GE26435"/>
<feature type="compositionally biased region" description="Low complexity" evidence="3">
    <location>
        <begin position="952"/>
        <end position="968"/>
    </location>
</feature>
<dbReference type="OrthoDB" id="10038011at2759"/>
<keyword evidence="6" id="KW-1185">Reference proteome</keyword>
<protein>
    <submittedName>
        <fullName evidence="5">Uncharacterized protein, isoform C</fullName>
    </submittedName>
</protein>
<feature type="region of interest" description="Disordered" evidence="3">
    <location>
        <begin position="460"/>
        <end position="481"/>
    </location>
</feature>
<gene>
    <name evidence="5" type="primary">Dyak\GE26435</name>
    <name evidence="5" type="synonym">dyak_GLEANR_9976</name>
    <name evidence="5" type="synonym">GE26435</name>
    <name evidence="5" type="ORF">Dyak_GE26435</name>
</gene>
<dbReference type="PANTHER" id="PTHR16198">
    <property type="match status" value="1"/>
</dbReference>
<reference evidence="5 6" key="2">
    <citation type="journal article" date="2007" name="PLoS Biol.">
        <title>Principles of genome evolution in the Drosophila melanogaster species group.</title>
        <authorList>
            <person name="Ranz J.M."/>
            <person name="Maurin D."/>
            <person name="Chan Y.S."/>
            <person name="von Grotthuss M."/>
            <person name="Hillier L.W."/>
            <person name="Roote J."/>
            <person name="Ashburner M."/>
            <person name="Bergman C.M."/>
        </authorList>
    </citation>
    <scope>NUCLEOTIDE SEQUENCE [LARGE SCALE GENOMIC DNA]</scope>
    <source>
        <strain evidence="6">Tai18E2 / Tucson 14021-0261.01</strain>
    </source>
</reference>
<dbReference type="eggNOG" id="ENOG502QQC5">
    <property type="taxonomic scope" value="Eukaryota"/>
</dbReference>
<name>A0A0R1E3K4_DROYA</name>
<feature type="region of interest" description="Disordered" evidence="3">
    <location>
        <begin position="1264"/>
        <end position="1296"/>
    </location>
</feature>
<dbReference type="InterPro" id="IPR025927">
    <property type="entry name" value="Znf_KANL2-like"/>
</dbReference>
<evidence type="ECO:0000256" key="1">
    <source>
        <dbReference type="ARBA" id="ARBA00004123"/>
    </source>
</evidence>
<keyword evidence="2" id="KW-0539">Nucleus</keyword>
<feature type="compositionally biased region" description="Polar residues" evidence="3">
    <location>
        <begin position="942"/>
        <end position="951"/>
    </location>
</feature>
<evidence type="ECO:0000256" key="2">
    <source>
        <dbReference type="ARBA" id="ARBA00023242"/>
    </source>
</evidence>
<feature type="region of interest" description="Disordered" evidence="3">
    <location>
        <begin position="990"/>
        <end position="1009"/>
    </location>
</feature>
<dbReference type="Proteomes" id="UP000002282">
    <property type="component" value="Chromosome 3R"/>
</dbReference>
<evidence type="ECO:0000313" key="6">
    <source>
        <dbReference type="Proteomes" id="UP000002282"/>
    </source>
</evidence>
<evidence type="ECO:0000259" key="4">
    <source>
        <dbReference type="Pfam" id="PF13891"/>
    </source>
</evidence>
<feature type="region of interest" description="Disordered" evidence="3">
    <location>
        <begin position="900"/>
        <end position="976"/>
    </location>
</feature>
<accession>A0A0R1E3K4</accession>
<organism evidence="5 6">
    <name type="scientific">Drosophila yakuba</name>
    <name type="common">Fruit fly</name>
    <dbReference type="NCBI Taxonomy" id="7245"/>
    <lineage>
        <taxon>Eukaryota</taxon>
        <taxon>Metazoa</taxon>
        <taxon>Ecdysozoa</taxon>
        <taxon>Arthropoda</taxon>
        <taxon>Hexapoda</taxon>
        <taxon>Insecta</taxon>
        <taxon>Pterygota</taxon>
        <taxon>Neoptera</taxon>
        <taxon>Endopterygota</taxon>
        <taxon>Diptera</taxon>
        <taxon>Brachycera</taxon>
        <taxon>Muscomorpha</taxon>
        <taxon>Ephydroidea</taxon>
        <taxon>Drosophilidae</taxon>
        <taxon>Drosophila</taxon>
        <taxon>Sophophora</taxon>
    </lineage>
</organism>
<feature type="region of interest" description="Disordered" evidence="3">
    <location>
        <begin position="494"/>
        <end position="514"/>
    </location>
</feature>
<dbReference type="EMBL" id="CM000160">
    <property type="protein sequence ID" value="KRK03830.1"/>
    <property type="molecule type" value="Genomic_DNA"/>
</dbReference>
<feature type="region of interest" description="Disordered" evidence="3">
    <location>
        <begin position="314"/>
        <end position="335"/>
    </location>
</feature>
<comment type="subcellular location">
    <subcellularLocation>
        <location evidence="1">Nucleus</location>
    </subcellularLocation>
</comment>
<feature type="compositionally biased region" description="Low complexity" evidence="3">
    <location>
        <begin position="647"/>
        <end position="663"/>
    </location>
</feature>
<dbReference type="PANTHER" id="PTHR16198:SF2">
    <property type="entry name" value="INO80 COMPLEX SUBUNIT D"/>
    <property type="match status" value="1"/>
</dbReference>
<dbReference type="GO" id="GO:0005634">
    <property type="term" value="C:nucleus"/>
    <property type="evidence" value="ECO:0007669"/>
    <property type="project" value="UniProtKB-SubCell"/>
</dbReference>
<dbReference type="Pfam" id="PF13891">
    <property type="entry name" value="zf-C3HC3H_KANSL2"/>
    <property type="match status" value="1"/>
</dbReference>